<protein>
    <submittedName>
        <fullName evidence="2">Uncharacterized protein</fullName>
    </submittedName>
</protein>
<keyword evidence="1" id="KW-0472">Membrane</keyword>
<reference evidence="2" key="1">
    <citation type="submission" date="2024-05" db="EMBL/GenBank/DDBJ databases">
        <title>Pontimicrobium maritimus sp. nov., isolated form sea water.</title>
        <authorList>
            <person name="Muhammad N."/>
            <person name="Vuong T.Q."/>
            <person name="Han H.L."/>
            <person name="Kim S.-G."/>
        </authorList>
    </citation>
    <scope>NUCLEOTIDE SEQUENCE</scope>
    <source>
        <strain evidence="2">SW4</strain>
    </source>
</reference>
<feature type="transmembrane region" description="Helical" evidence="1">
    <location>
        <begin position="80"/>
        <end position="102"/>
    </location>
</feature>
<evidence type="ECO:0000256" key="1">
    <source>
        <dbReference type="SAM" id="Phobius"/>
    </source>
</evidence>
<proteinExistence type="predicted"/>
<sequence length="148" mass="16038">MNLQKIIKLVAAIVGVISIFFLIRIIGAGDEALETSPDLQDSIVSPFMYIAYLILGIMVFLVVIFSVKQMFSNTATLKKTLTNVGAFVALALVAYFGFANGIETPLRDGEVLTAGNSQLVGAGLYLFYFLVFIAVGIMLFSGIKKMIK</sequence>
<keyword evidence="1" id="KW-0812">Transmembrane</keyword>
<accession>A0AAU7BR78</accession>
<keyword evidence="1" id="KW-1133">Transmembrane helix</keyword>
<feature type="transmembrane region" description="Helical" evidence="1">
    <location>
        <begin position="47"/>
        <end position="68"/>
    </location>
</feature>
<dbReference type="RefSeq" id="WP_347923049.1">
    <property type="nucleotide sequence ID" value="NZ_CP157199.1"/>
</dbReference>
<dbReference type="AlphaFoldDB" id="A0AAU7BR78"/>
<feature type="transmembrane region" description="Helical" evidence="1">
    <location>
        <begin position="7"/>
        <end position="27"/>
    </location>
</feature>
<name>A0AAU7BR78_9FLAO</name>
<organism evidence="2">
    <name type="scientific">Pontimicrobium sp. SW4</name>
    <dbReference type="NCBI Taxonomy" id="3153519"/>
    <lineage>
        <taxon>Bacteria</taxon>
        <taxon>Pseudomonadati</taxon>
        <taxon>Bacteroidota</taxon>
        <taxon>Flavobacteriia</taxon>
        <taxon>Flavobacteriales</taxon>
        <taxon>Flavobacteriaceae</taxon>
        <taxon>Pontimicrobium</taxon>
    </lineage>
</organism>
<evidence type="ECO:0000313" key="2">
    <source>
        <dbReference type="EMBL" id="XBG60820.1"/>
    </source>
</evidence>
<feature type="transmembrane region" description="Helical" evidence="1">
    <location>
        <begin position="122"/>
        <end position="143"/>
    </location>
</feature>
<gene>
    <name evidence="2" type="ORF">ABGB03_13235</name>
</gene>
<dbReference type="EMBL" id="CP157199">
    <property type="protein sequence ID" value="XBG60820.1"/>
    <property type="molecule type" value="Genomic_DNA"/>
</dbReference>